<gene>
    <name evidence="1" type="ORF">BT96DRAFT_995166</name>
</gene>
<proteinExistence type="predicted"/>
<evidence type="ECO:0000313" key="2">
    <source>
        <dbReference type="Proteomes" id="UP000799118"/>
    </source>
</evidence>
<dbReference type="AlphaFoldDB" id="A0A6A4HM70"/>
<organism evidence="1 2">
    <name type="scientific">Gymnopus androsaceus JB14</name>
    <dbReference type="NCBI Taxonomy" id="1447944"/>
    <lineage>
        <taxon>Eukaryota</taxon>
        <taxon>Fungi</taxon>
        <taxon>Dikarya</taxon>
        <taxon>Basidiomycota</taxon>
        <taxon>Agaricomycotina</taxon>
        <taxon>Agaricomycetes</taxon>
        <taxon>Agaricomycetidae</taxon>
        <taxon>Agaricales</taxon>
        <taxon>Marasmiineae</taxon>
        <taxon>Omphalotaceae</taxon>
        <taxon>Gymnopus</taxon>
    </lineage>
</organism>
<evidence type="ECO:0000313" key="1">
    <source>
        <dbReference type="EMBL" id="KAE9398137.1"/>
    </source>
</evidence>
<name>A0A6A4HM70_9AGAR</name>
<dbReference type="EMBL" id="ML769487">
    <property type="protein sequence ID" value="KAE9398137.1"/>
    <property type="molecule type" value="Genomic_DNA"/>
</dbReference>
<keyword evidence="2" id="KW-1185">Reference proteome</keyword>
<reference evidence="1" key="1">
    <citation type="journal article" date="2019" name="Environ. Microbiol.">
        <title>Fungal ecological strategies reflected in gene transcription - a case study of two litter decomposers.</title>
        <authorList>
            <person name="Barbi F."/>
            <person name="Kohler A."/>
            <person name="Barry K."/>
            <person name="Baskaran P."/>
            <person name="Daum C."/>
            <person name="Fauchery L."/>
            <person name="Ihrmark K."/>
            <person name="Kuo A."/>
            <person name="LaButti K."/>
            <person name="Lipzen A."/>
            <person name="Morin E."/>
            <person name="Grigoriev I.V."/>
            <person name="Henrissat B."/>
            <person name="Lindahl B."/>
            <person name="Martin F."/>
        </authorList>
    </citation>
    <scope>NUCLEOTIDE SEQUENCE</scope>
    <source>
        <strain evidence="1">JB14</strain>
    </source>
</reference>
<sequence length="217" mass="23475">MLLKVDGITVRHVWTLDALLPHMQNFELFFHPNNCFVSDTMTRASYWWPNYNLTPPAKWPGRFVAIPCPFELVLHWSTLYIGWAYQIGIVLSVTAVVGHLTALGNIPAAIPAVLHTIRSDARIINPILSLHDPVLSEATNNSHHAGDGRIVSAYSQQRPTGFGIALPRLLGHGNGATGGEATLRVPVPGANPMEPAAWMVAPQSSVDNGYGATSSAL</sequence>
<protein>
    <submittedName>
        <fullName evidence="1">Uncharacterized protein</fullName>
    </submittedName>
</protein>
<dbReference type="Proteomes" id="UP000799118">
    <property type="component" value="Unassembled WGS sequence"/>
</dbReference>
<accession>A0A6A4HM70</accession>